<gene>
    <name evidence="1" type="ORF">HXK03_07945</name>
</gene>
<evidence type="ECO:0000313" key="1">
    <source>
        <dbReference type="EMBL" id="MBF0940786.1"/>
    </source>
</evidence>
<feature type="non-terminal residue" evidence="1">
    <location>
        <position position="1"/>
    </location>
</feature>
<evidence type="ECO:0000313" key="2">
    <source>
        <dbReference type="Proteomes" id="UP000718630"/>
    </source>
</evidence>
<name>A0A929N3A8_9ACTO</name>
<dbReference type="Proteomes" id="UP000718630">
    <property type="component" value="Unassembled WGS sequence"/>
</dbReference>
<proteinExistence type="predicted"/>
<organism evidence="1 2">
    <name type="scientific">Schaalia georgiae</name>
    <dbReference type="NCBI Taxonomy" id="52768"/>
    <lineage>
        <taxon>Bacteria</taxon>
        <taxon>Bacillati</taxon>
        <taxon>Actinomycetota</taxon>
        <taxon>Actinomycetes</taxon>
        <taxon>Actinomycetales</taxon>
        <taxon>Actinomycetaceae</taxon>
        <taxon>Schaalia</taxon>
    </lineage>
</organism>
<dbReference type="EMBL" id="JABZFZ010000492">
    <property type="protein sequence ID" value="MBF0940786.1"/>
    <property type="molecule type" value="Genomic_DNA"/>
</dbReference>
<protein>
    <submittedName>
        <fullName evidence="1">N-acetyltransferase</fullName>
    </submittedName>
</protein>
<reference evidence="1" key="1">
    <citation type="submission" date="2020-04" db="EMBL/GenBank/DDBJ databases">
        <title>Deep metagenomics examines the oral microbiome during advanced dental caries in children, revealing novel taxa and co-occurrences with host molecules.</title>
        <authorList>
            <person name="Baker J.L."/>
            <person name="Morton J.T."/>
            <person name="Dinis M."/>
            <person name="Alvarez R."/>
            <person name="Tran N.C."/>
            <person name="Knight R."/>
            <person name="Edlund A."/>
        </authorList>
    </citation>
    <scope>NUCLEOTIDE SEQUENCE</scope>
    <source>
        <strain evidence="1">JCVI_32_bin.64</strain>
    </source>
</reference>
<comment type="caution">
    <text evidence="1">The sequence shown here is derived from an EMBL/GenBank/DDBJ whole genome shotgun (WGS) entry which is preliminary data.</text>
</comment>
<dbReference type="AlphaFoldDB" id="A0A929N3A8"/>
<accession>A0A929N3A8</accession>
<sequence length="52" mass="5634">RIIGAAALLVHCADGNARDFYLANAEFEASPASDMQLMVSLRAIRRLLESSV</sequence>